<keyword evidence="3" id="KW-1185">Reference proteome</keyword>
<dbReference type="OrthoDB" id="9806380at2"/>
<proteinExistence type="predicted"/>
<evidence type="ECO:0000313" key="2">
    <source>
        <dbReference type="EMBL" id="KUR70488.1"/>
    </source>
</evidence>
<dbReference type="EMBL" id="LLZS01000009">
    <property type="protein sequence ID" value="KUR70488.1"/>
    <property type="molecule type" value="Genomic_DNA"/>
</dbReference>
<evidence type="ECO:0000259" key="1">
    <source>
        <dbReference type="Pfam" id="PF07045"/>
    </source>
</evidence>
<protein>
    <recommendedName>
        <fullName evidence="1">DUF1330 domain-containing protein</fullName>
    </recommendedName>
</protein>
<dbReference type="STRING" id="1117702.AQZ52_16905"/>
<reference evidence="2 3" key="1">
    <citation type="submission" date="2015-10" db="EMBL/GenBank/DDBJ databases">
        <title>Draft genome sequence of Novosphingobium fuchskuhlense DSM 25065 isolated from a surface water sample of the southwest basin of Lake Grosse Fuchskuhle.</title>
        <authorList>
            <person name="Ruckert C."/>
            <person name="Winkler A."/>
            <person name="Glaeser J."/>
            <person name="Grossart H.-P."/>
            <person name="Kalinowski J."/>
            <person name="Glaeser S."/>
        </authorList>
    </citation>
    <scope>NUCLEOTIDE SEQUENCE [LARGE SCALE GENOMIC DNA]</scope>
    <source>
        <strain evidence="2 3">FNE08-7</strain>
    </source>
</reference>
<comment type="caution">
    <text evidence="2">The sequence shown here is derived from an EMBL/GenBank/DDBJ whole genome shotgun (WGS) entry which is preliminary data.</text>
</comment>
<dbReference type="InterPro" id="IPR010753">
    <property type="entry name" value="DUF1330"/>
</dbReference>
<dbReference type="PANTHER" id="PTHR41521">
    <property type="match status" value="1"/>
</dbReference>
<organism evidence="2 3">
    <name type="scientific">Novosphingobium fuchskuhlense</name>
    <dbReference type="NCBI Taxonomy" id="1117702"/>
    <lineage>
        <taxon>Bacteria</taxon>
        <taxon>Pseudomonadati</taxon>
        <taxon>Pseudomonadota</taxon>
        <taxon>Alphaproteobacteria</taxon>
        <taxon>Sphingomonadales</taxon>
        <taxon>Sphingomonadaceae</taxon>
        <taxon>Novosphingobium</taxon>
    </lineage>
</organism>
<dbReference type="PANTHER" id="PTHR41521:SF4">
    <property type="entry name" value="BLR0684 PROTEIN"/>
    <property type="match status" value="1"/>
</dbReference>
<sequence>MTAYVVFIKDGVNDQAELDQYNAKAGASIAGHPLKPLAFYGPNETWEGPTAEGLVIIEFPDIEAAKAWYNSPAYQDAKVHRLKGASYRVMVTEGVG</sequence>
<dbReference type="Gene3D" id="3.30.70.100">
    <property type="match status" value="1"/>
</dbReference>
<accession>A0A124JTS5</accession>
<name>A0A124JTS5_9SPHN</name>
<dbReference type="SUPFAM" id="SSF54909">
    <property type="entry name" value="Dimeric alpha+beta barrel"/>
    <property type="match status" value="1"/>
</dbReference>
<dbReference type="RefSeq" id="WP_067913673.1">
    <property type="nucleotide sequence ID" value="NZ_KQ954246.1"/>
</dbReference>
<feature type="domain" description="DUF1330" evidence="1">
    <location>
        <begin position="2"/>
        <end position="95"/>
    </location>
</feature>
<dbReference type="InterPro" id="IPR011008">
    <property type="entry name" value="Dimeric_a/b-barrel"/>
</dbReference>
<evidence type="ECO:0000313" key="3">
    <source>
        <dbReference type="Proteomes" id="UP000058012"/>
    </source>
</evidence>
<gene>
    <name evidence="2" type="ORF">AQZ52_16905</name>
</gene>
<dbReference type="Proteomes" id="UP000058012">
    <property type="component" value="Unassembled WGS sequence"/>
</dbReference>
<dbReference type="Pfam" id="PF07045">
    <property type="entry name" value="DUF1330"/>
    <property type="match status" value="1"/>
</dbReference>
<dbReference type="AlphaFoldDB" id="A0A124JTS5"/>